<evidence type="ECO:0000256" key="1">
    <source>
        <dbReference type="ARBA" id="ARBA00003818"/>
    </source>
</evidence>
<dbReference type="CDD" id="cd03747">
    <property type="entry name" value="Ntn_PGA_like"/>
    <property type="match status" value="1"/>
</dbReference>
<keyword evidence="6" id="KW-0865">Zymogen</keyword>
<organism evidence="10 11">
    <name type="scientific">Streptomyces purpureus</name>
    <dbReference type="NCBI Taxonomy" id="1951"/>
    <lineage>
        <taxon>Bacteria</taxon>
        <taxon>Bacillati</taxon>
        <taxon>Actinomycetota</taxon>
        <taxon>Actinomycetes</taxon>
        <taxon>Kitasatosporales</taxon>
        <taxon>Streptomycetaceae</taxon>
        <taxon>Streptomyces</taxon>
    </lineage>
</organism>
<evidence type="ECO:0000256" key="5">
    <source>
        <dbReference type="ARBA" id="ARBA00022801"/>
    </source>
</evidence>
<dbReference type="RefSeq" id="WP_189200777.1">
    <property type="nucleotide sequence ID" value="NZ_BMQQ01000004.1"/>
</dbReference>
<evidence type="ECO:0000256" key="3">
    <source>
        <dbReference type="ARBA" id="ARBA00006586"/>
    </source>
</evidence>
<dbReference type="Gene3D" id="3.40.630.30">
    <property type="match status" value="1"/>
</dbReference>
<dbReference type="GO" id="GO:0017000">
    <property type="term" value="P:antibiotic biosynthetic process"/>
    <property type="evidence" value="ECO:0007669"/>
    <property type="project" value="InterPro"/>
</dbReference>
<dbReference type="AlphaFoldDB" id="A0A918LMZ2"/>
<evidence type="ECO:0000256" key="8">
    <source>
        <dbReference type="SAM" id="MobiDB-lite"/>
    </source>
</evidence>
<evidence type="ECO:0000259" key="9">
    <source>
        <dbReference type="SMART" id="SM01006"/>
    </source>
</evidence>
<sequence length="909" mass="97133">MTIEAIRDSWGIPHLRAADPAELAFAQGRHTALDRAWQLEVERHRAQGTSASFLGAAETGWDTFARQVRLADTARRCFERLDPATAAWVTAYVDGVNDGLAEGADRTAEFADTGLAPGRWEPWTPLAVWLSTHILFAGFPTKLWREEVARRLGEEWTELFATDGPGTSGSNGWLVAPGRTATGAALIAGDPHRFIEAPGVYQQIHLACPEYDVVGLAVPGVPGLAHFGHTGHVAWAITNAMADYQDLYRERLRRVEGRLEALGPGGWEPVHTHTETIEVAGGDPVTVEVAETERGPVILTAPDGASAISLRHPPRVTGDLGFSALPALLAARTVDDVDRAFDRWVEPVNVVQAADTAGGLLHRVAGRVPLRDRDNSLRVVPAWEAAHAWQGWHDPLPRAEVDGVAVMANARGLATPLGIEFAAPHRARRIAELLESSTAWSATDMPTIHTDTHLASAAGLLAVVEAVGTGGSAEGAVAEAEGAGVPAARGSDAAGSDALATGAGAPAGRRPLSPGAEALRARLLGWDRRMDAASADAGAYAAVRAAVVRRIAAHPALAPLAEPPSYPALFQPWLALVPRVAYALEMLLTRGPVPAADIASAVRDALEEVAAGEPPRAWGETHRLAPWSALPDRDDARWPGLDGDHDCVMSTSSVPGVTDRSARASAARYVWDLADRDNSLWVVPFGASGVPGDPHQTDQLPLWLRGELAPVITDWDRLAREQGSKELYEQTVEGFGTVRVAPVDPARDAALIHSWVSQERARFWGMGEATVEQVREIYTHLDSLSTHHGFLVTLDSVPVALFQTYEPDADRVSECYDAAPGDLGVHLMLAPAGGDARPGFSGKVLGVLLDFALQGHDRLVAEPDAANEKAIARLVRLGFGLGPEVVLPEVDLPEVFIPEKRARLAFFTR</sequence>
<proteinExistence type="inferred from homology"/>
<dbReference type="Proteomes" id="UP000619486">
    <property type="component" value="Unassembled WGS sequence"/>
</dbReference>
<dbReference type="SUPFAM" id="SSF55729">
    <property type="entry name" value="Acyl-CoA N-acyltransferases (Nat)"/>
    <property type="match status" value="1"/>
</dbReference>
<evidence type="ECO:0000256" key="2">
    <source>
        <dbReference type="ARBA" id="ARBA00005102"/>
    </source>
</evidence>
<evidence type="ECO:0000313" key="10">
    <source>
        <dbReference type="EMBL" id="GGT24707.1"/>
    </source>
</evidence>
<dbReference type="Gene3D" id="3.60.20.10">
    <property type="entry name" value="Glutamine Phosphoribosylpyrophosphate, subunit 1, domain 1"/>
    <property type="match status" value="1"/>
</dbReference>
<evidence type="ECO:0000256" key="6">
    <source>
        <dbReference type="ARBA" id="ARBA00023145"/>
    </source>
</evidence>
<dbReference type="PANTHER" id="PTHR34218">
    <property type="entry name" value="PEPTIDASE S45 PENICILLIN AMIDASE"/>
    <property type="match status" value="1"/>
</dbReference>
<dbReference type="InterPro" id="IPR043146">
    <property type="entry name" value="Penicillin_amidase_N_B-knob"/>
</dbReference>
<keyword evidence="5" id="KW-0378">Hydrolase</keyword>
<dbReference type="GO" id="GO:0019290">
    <property type="term" value="P:siderophore biosynthetic process"/>
    <property type="evidence" value="ECO:0007669"/>
    <property type="project" value="InterPro"/>
</dbReference>
<dbReference type="InterPro" id="IPR023343">
    <property type="entry name" value="Penicillin_amidase_dom1"/>
</dbReference>
<evidence type="ECO:0000313" key="11">
    <source>
        <dbReference type="Proteomes" id="UP000619486"/>
    </source>
</evidence>
<accession>A0A918LMZ2</accession>
<comment type="similarity">
    <text evidence="3">Belongs to the peptidase S45 family.</text>
</comment>
<dbReference type="Gene3D" id="1.10.439.10">
    <property type="entry name" value="Penicillin Amidohydrolase, domain 1"/>
    <property type="match status" value="1"/>
</dbReference>
<dbReference type="Pfam" id="PF13523">
    <property type="entry name" value="Acetyltransf_8"/>
    <property type="match status" value="1"/>
</dbReference>
<comment type="caution">
    <text evidence="10">The sequence shown here is derived from an EMBL/GenBank/DDBJ whole genome shotgun (WGS) entry which is preliminary data.</text>
</comment>
<dbReference type="InterPro" id="IPR043147">
    <property type="entry name" value="Penicillin_amidase_A-knob"/>
</dbReference>
<dbReference type="InterPro" id="IPR019432">
    <property type="entry name" value="Acyltransferase_MbtK/IucB-like"/>
</dbReference>
<evidence type="ECO:0000256" key="7">
    <source>
        <dbReference type="ARBA" id="ARBA00031122"/>
    </source>
</evidence>
<comment type="pathway">
    <text evidence="2">Siderophore biosynthesis; mycobactin biosynthesis.</text>
</comment>
<dbReference type="EMBL" id="BMQQ01000004">
    <property type="protein sequence ID" value="GGT24707.1"/>
    <property type="molecule type" value="Genomic_DNA"/>
</dbReference>
<dbReference type="InterPro" id="IPR016181">
    <property type="entry name" value="Acyl_CoA_acyltransferase"/>
</dbReference>
<dbReference type="Pfam" id="PF01804">
    <property type="entry name" value="Penicil_amidase"/>
    <property type="match status" value="1"/>
</dbReference>
<feature type="region of interest" description="Disordered" evidence="8">
    <location>
        <begin position="486"/>
        <end position="511"/>
    </location>
</feature>
<evidence type="ECO:0000256" key="4">
    <source>
        <dbReference type="ARBA" id="ARBA00020586"/>
    </source>
</evidence>
<name>A0A918LMZ2_9ACTN</name>
<dbReference type="InterPro" id="IPR002692">
    <property type="entry name" value="S45"/>
</dbReference>
<keyword evidence="11" id="KW-1185">Reference proteome</keyword>
<reference evidence="10" key="2">
    <citation type="submission" date="2020-09" db="EMBL/GenBank/DDBJ databases">
        <authorList>
            <person name="Sun Q."/>
            <person name="Ohkuma M."/>
        </authorList>
    </citation>
    <scope>NUCLEOTIDE SEQUENCE</scope>
    <source>
        <strain evidence="10">JCM 3172</strain>
    </source>
</reference>
<dbReference type="GO" id="GO:0016746">
    <property type="term" value="F:acyltransferase activity"/>
    <property type="evidence" value="ECO:0007669"/>
    <property type="project" value="InterPro"/>
</dbReference>
<dbReference type="SUPFAM" id="SSF56235">
    <property type="entry name" value="N-terminal nucleophile aminohydrolases (Ntn hydrolases)"/>
    <property type="match status" value="1"/>
</dbReference>
<feature type="domain" description="Acyltransferase MbtK/IucB-like conserved" evidence="9">
    <location>
        <begin position="741"/>
        <end position="789"/>
    </location>
</feature>
<protein>
    <recommendedName>
        <fullName evidence="4">Lysine N-acyltransferase MbtK</fullName>
    </recommendedName>
    <alternativeName>
        <fullName evidence="7">Mycobactin synthase protein K</fullName>
    </alternativeName>
</protein>
<dbReference type="Gene3D" id="2.30.120.10">
    <property type="match status" value="1"/>
</dbReference>
<dbReference type="Gene3D" id="1.10.1400.10">
    <property type="match status" value="1"/>
</dbReference>
<dbReference type="PANTHER" id="PTHR34218:SF4">
    <property type="entry name" value="ACYL-HOMOSERINE LACTONE ACYLASE QUIP"/>
    <property type="match status" value="1"/>
</dbReference>
<reference evidence="10" key="1">
    <citation type="journal article" date="2014" name="Int. J. Syst. Evol. Microbiol.">
        <title>Complete genome sequence of Corynebacterium casei LMG S-19264T (=DSM 44701T), isolated from a smear-ripened cheese.</title>
        <authorList>
            <consortium name="US DOE Joint Genome Institute (JGI-PGF)"/>
            <person name="Walter F."/>
            <person name="Albersmeier A."/>
            <person name="Kalinowski J."/>
            <person name="Ruckert C."/>
        </authorList>
    </citation>
    <scope>NUCLEOTIDE SEQUENCE</scope>
    <source>
        <strain evidence="10">JCM 3172</strain>
    </source>
</reference>
<gene>
    <name evidence="10" type="ORF">GCM10014713_17310</name>
</gene>
<dbReference type="SMART" id="SM01006">
    <property type="entry name" value="AlcB"/>
    <property type="match status" value="1"/>
</dbReference>
<dbReference type="GO" id="GO:0016811">
    <property type="term" value="F:hydrolase activity, acting on carbon-nitrogen (but not peptide) bonds, in linear amides"/>
    <property type="evidence" value="ECO:0007669"/>
    <property type="project" value="InterPro"/>
</dbReference>
<comment type="function">
    <text evidence="1">Acyltransferase required for the direct transfer of medium- to long-chain fatty acyl moieties from a carrier protein (MbtL) on to the epsilon-amino group of lysine residue in the mycobactin core.</text>
</comment>
<dbReference type="InterPro" id="IPR029055">
    <property type="entry name" value="Ntn_hydrolases_N"/>
</dbReference>